<comment type="caution">
    <text evidence="2">The sequence shown here is derived from an EMBL/GenBank/DDBJ whole genome shotgun (WGS) entry which is preliminary data.</text>
</comment>
<organism evidence="2 3">
    <name type="scientific">Rhizobium glycinendophyticum</name>
    <dbReference type="NCBI Taxonomy" id="2589807"/>
    <lineage>
        <taxon>Bacteria</taxon>
        <taxon>Pseudomonadati</taxon>
        <taxon>Pseudomonadota</taxon>
        <taxon>Alphaproteobacteria</taxon>
        <taxon>Hyphomicrobiales</taxon>
        <taxon>Rhizobiaceae</taxon>
        <taxon>Rhizobium/Agrobacterium group</taxon>
        <taxon>Rhizobium</taxon>
    </lineage>
</organism>
<reference evidence="2 3" key="1">
    <citation type="submission" date="2019-06" db="EMBL/GenBank/DDBJ databases">
        <title>Rhizobium sp. CL12 isolated from roots of soybean.</title>
        <authorList>
            <person name="Wang C."/>
        </authorList>
    </citation>
    <scope>NUCLEOTIDE SEQUENCE [LARGE SCALE GENOMIC DNA]</scope>
    <source>
        <strain evidence="2 3">CL12</strain>
    </source>
</reference>
<name>A0A504UZT5_9HYPH</name>
<evidence type="ECO:0000313" key="3">
    <source>
        <dbReference type="Proteomes" id="UP000316429"/>
    </source>
</evidence>
<protein>
    <submittedName>
        <fullName evidence="2">YbhB/YbcL family Raf kinase inhibitor-like protein</fullName>
    </submittedName>
</protein>
<keyword evidence="1" id="KW-0732">Signal</keyword>
<feature type="signal peptide" evidence="1">
    <location>
        <begin position="1"/>
        <end position="22"/>
    </location>
</feature>
<accession>A0A504UZT5</accession>
<dbReference type="InterPro" id="IPR008914">
    <property type="entry name" value="PEBP"/>
</dbReference>
<evidence type="ECO:0000313" key="2">
    <source>
        <dbReference type="EMBL" id="TPP10603.1"/>
    </source>
</evidence>
<dbReference type="PANTHER" id="PTHR30289:SF1">
    <property type="entry name" value="PEBP (PHOSPHATIDYLETHANOLAMINE-BINDING PROTEIN) FAMILY PROTEIN"/>
    <property type="match status" value="1"/>
</dbReference>
<dbReference type="NCBIfam" id="TIGR00481">
    <property type="entry name" value="YbhB/YbcL family Raf kinase inhibitor-like protein"/>
    <property type="match status" value="1"/>
</dbReference>
<dbReference type="EMBL" id="VFYP01000001">
    <property type="protein sequence ID" value="TPP10603.1"/>
    <property type="molecule type" value="Genomic_DNA"/>
</dbReference>
<keyword evidence="3" id="KW-1185">Reference proteome</keyword>
<dbReference type="PANTHER" id="PTHR30289">
    <property type="entry name" value="UNCHARACTERIZED PROTEIN YBCL-RELATED"/>
    <property type="match status" value="1"/>
</dbReference>
<dbReference type="RefSeq" id="WP_140826937.1">
    <property type="nucleotide sequence ID" value="NZ_VFYP01000001.1"/>
</dbReference>
<evidence type="ECO:0000256" key="1">
    <source>
        <dbReference type="SAM" id="SignalP"/>
    </source>
</evidence>
<dbReference type="Pfam" id="PF01161">
    <property type="entry name" value="PBP"/>
    <property type="match status" value="1"/>
</dbReference>
<dbReference type="Proteomes" id="UP000316429">
    <property type="component" value="Unassembled WGS sequence"/>
</dbReference>
<gene>
    <name evidence="2" type="ORF">FJQ55_07085</name>
</gene>
<dbReference type="InterPro" id="IPR036610">
    <property type="entry name" value="PEBP-like_sf"/>
</dbReference>
<dbReference type="Gene3D" id="3.90.280.10">
    <property type="entry name" value="PEBP-like"/>
    <property type="match status" value="1"/>
</dbReference>
<dbReference type="InterPro" id="IPR005247">
    <property type="entry name" value="YbhB_YbcL/LppC-like"/>
</dbReference>
<proteinExistence type="predicted"/>
<dbReference type="AlphaFoldDB" id="A0A504UZT5"/>
<dbReference type="OrthoDB" id="9797506at2"/>
<sequence length="182" mass="18738">MARQTFTAALLTLAILATQAQAAEFTLSSPDLRDGGKLPEAQVANSFGCSGQNISPALSWTNAPEGTKSFAVSLYDPDAPTGSGFWHWVLFNIPADVTALQGGISPEAGAPAGSIQSRADAGYAGFLGACPPEGQTHTYVFTVTALDTAKLDLDSTASGALIGFMTNAHALAKASISLRYGR</sequence>
<dbReference type="CDD" id="cd00865">
    <property type="entry name" value="PEBP_bact_arch"/>
    <property type="match status" value="1"/>
</dbReference>
<dbReference type="SUPFAM" id="SSF49777">
    <property type="entry name" value="PEBP-like"/>
    <property type="match status" value="1"/>
</dbReference>
<feature type="chain" id="PRO_5021229752" evidence="1">
    <location>
        <begin position="23"/>
        <end position="182"/>
    </location>
</feature>